<organism evidence="2 3">
    <name type="scientific">Thermophilibacter provencensis</name>
    <dbReference type="NCBI Taxonomy" id="1852386"/>
    <lineage>
        <taxon>Bacteria</taxon>
        <taxon>Bacillati</taxon>
        <taxon>Actinomycetota</taxon>
        <taxon>Coriobacteriia</taxon>
        <taxon>Coriobacteriales</taxon>
        <taxon>Atopobiaceae</taxon>
        <taxon>Thermophilibacter</taxon>
    </lineage>
</organism>
<feature type="domain" description="DUF1508" evidence="1">
    <location>
        <begin position="10"/>
        <end position="55"/>
    </location>
</feature>
<dbReference type="InterPro" id="IPR010879">
    <property type="entry name" value="DUF1508"/>
</dbReference>
<accession>A0A921GEK9</accession>
<proteinExistence type="predicted"/>
<evidence type="ECO:0000259" key="1">
    <source>
        <dbReference type="Pfam" id="PF07411"/>
    </source>
</evidence>
<reference evidence="2" key="1">
    <citation type="journal article" date="2021" name="PeerJ">
        <title>Extensive microbial diversity within the chicken gut microbiome revealed by metagenomics and culture.</title>
        <authorList>
            <person name="Gilroy R."/>
            <person name="Ravi A."/>
            <person name="Getino M."/>
            <person name="Pursley I."/>
            <person name="Horton D.L."/>
            <person name="Alikhan N.F."/>
            <person name="Baker D."/>
            <person name="Gharbi K."/>
            <person name="Hall N."/>
            <person name="Watson M."/>
            <person name="Adriaenssens E.M."/>
            <person name="Foster-Nyarko E."/>
            <person name="Jarju S."/>
            <person name="Secka A."/>
            <person name="Antonio M."/>
            <person name="Oren A."/>
            <person name="Chaudhuri R.R."/>
            <person name="La Ragione R."/>
            <person name="Hildebrand F."/>
            <person name="Pallen M.J."/>
        </authorList>
    </citation>
    <scope>NUCLEOTIDE SEQUENCE</scope>
    <source>
        <strain evidence="2">CHK124-7917</strain>
    </source>
</reference>
<dbReference type="RefSeq" id="WP_075280655.1">
    <property type="nucleotide sequence ID" value="NZ_DYWQ01000057.1"/>
</dbReference>
<reference evidence="2" key="2">
    <citation type="submission" date="2021-09" db="EMBL/GenBank/DDBJ databases">
        <authorList>
            <person name="Gilroy R."/>
        </authorList>
    </citation>
    <scope>NUCLEOTIDE SEQUENCE</scope>
    <source>
        <strain evidence="2">CHK124-7917</strain>
    </source>
</reference>
<dbReference type="EMBL" id="DYWQ01000057">
    <property type="protein sequence ID" value="HJF44877.1"/>
    <property type="molecule type" value="Genomic_DNA"/>
</dbReference>
<dbReference type="SUPFAM" id="SSF160113">
    <property type="entry name" value="YegP-like"/>
    <property type="match status" value="2"/>
</dbReference>
<gene>
    <name evidence="2" type="ORF">K8U72_03725</name>
</gene>
<name>A0A921GEK9_9ACTN</name>
<evidence type="ECO:0000313" key="3">
    <source>
        <dbReference type="Proteomes" id="UP000697330"/>
    </source>
</evidence>
<dbReference type="Gene3D" id="2.30.29.80">
    <property type="match status" value="2"/>
</dbReference>
<dbReference type="AlphaFoldDB" id="A0A921GEK9"/>
<dbReference type="InterPro" id="IPR036913">
    <property type="entry name" value="YegP-like_sf"/>
</dbReference>
<comment type="caution">
    <text evidence="2">The sequence shown here is derived from an EMBL/GenBank/DDBJ whole genome shotgun (WGS) entry which is preliminary data.</text>
</comment>
<dbReference type="OrthoDB" id="9802792at2"/>
<dbReference type="Proteomes" id="UP000697330">
    <property type="component" value="Unassembled WGS sequence"/>
</dbReference>
<sequence>MGQYVVVENEGRYCFNLCASNGHILMSSIIFPSKDECLHGIECVRASAADAEIEDSTVDAFDRESTPKFRIYEDFDGHFFFRFITHEAGDIARSHTYELKESLLRRIERTRAECDSSLAADEN</sequence>
<evidence type="ECO:0000313" key="2">
    <source>
        <dbReference type="EMBL" id="HJF44877.1"/>
    </source>
</evidence>
<protein>
    <submittedName>
        <fullName evidence="2">DUF1508 domain-containing protein</fullName>
    </submittedName>
</protein>
<dbReference type="Pfam" id="PF07411">
    <property type="entry name" value="DUF1508"/>
    <property type="match status" value="1"/>
</dbReference>